<dbReference type="OrthoDB" id="9784013at2"/>
<dbReference type="Gene3D" id="3.20.20.70">
    <property type="entry name" value="Aldolase class I"/>
    <property type="match status" value="1"/>
</dbReference>
<dbReference type="GO" id="GO:0004419">
    <property type="term" value="F:hydroxymethylglutaryl-CoA lyase activity"/>
    <property type="evidence" value="ECO:0007669"/>
    <property type="project" value="UniProtKB-EC"/>
</dbReference>
<dbReference type="EMBL" id="WMEX01000001">
    <property type="protein sequence ID" value="MYL25284.1"/>
    <property type="molecule type" value="Genomic_DNA"/>
</dbReference>
<dbReference type="InterPro" id="IPR043594">
    <property type="entry name" value="HMGL"/>
</dbReference>
<keyword evidence="6" id="KW-1185">Reference proteome</keyword>
<dbReference type="Pfam" id="PF00682">
    <property type="entry name" value="HMGL-like"/>
    <property type="match status" value="1"/>
</dbReference>
<accession>A0A9X4Y8F0</accession>
<evidence type="ECO:0000256" key="3">
    <source>
        <dbReference type="ARBA" id="ARBA00023239"/>
    </source>
</evidence>
<evidence type="ECO:0000256" key="2">
    <source>
        <dbReference type="ARBA" id="ARBA00022723"/>
    </source>
</evidence>
<dbReference type="NCBIfam" id="NF004283">
    <property type="entry name" value="PRK05692.1"/>
    <property type="match status" value="1"/>
</dbReference>
<evidence type="ECO:0000313" key="5">
    <source>
        <dbReference type="EMBL" id="MYL25284.1"/>
    </source>
</evidence>
<dbReference type="CDD" id="cd07938">
    <property type="entry name" value="DRE_TIM_HMGL"/>
    <property type="match status" value="1"/>
</dbReference>
<dbReference type="PROSITE" id="PS50007">
    <property type="entry name" value="PIPLC_X_DOMAIN"/>
    <property type="match status" value="1"/>
</dbReference>
<dbReference type="FunFam" id="3.20.20.70:FF:000071">
    <property type="entry name" value="Hydroxymethylglutaryl-CoA lyase"/>
    <property type="match status" value="1"/>
</dbReference>
<dbReference type="GO" id="GO:0046872">
    <property type="term" value="F:metal ion binding"/>
    <property type="evidence" value="ECO:0007669"/>
    <property type="project" value="UniProtKB-KW"/>
</dbReference>
<reference evidence="5 6" key="1">
    <citation type="submission" date="2019-11" db="EMBL/GenBank/DDBJ databases">
        <title>Genome sequences of 17 halophilic strains isolated from different environments.</title>
        <authorList>
            <person name="Furrow R.E."/>
        </authorList>
    </citation>
    <scope>NUCLEOTIDE SEQUENCE [LARGE SCALE GENOMIC DNA]</scope>
    <source>
        <strain evidence="5 6">22507_15_FS</strain>
    </source>
</reference>
<dbReference type="Proteomes" id="UP000460751">
    <property type="component" value="Unassembled WGS sequence"/>
</dbReference>
<keyword evidence="3 5" id="KW-0456">Lyase</keyword>
<feature type="domain" description="Pyruvate carboxyltransferase" evidence="4">
    <location>
        <begin position="9"/>
        <end position="276"/>
    </location>
</feature>
<comment type="similarity">
    <text evidence="1">Belongs to the HMG-CoA lyase family.</text>
</comment>
<sequence>MATAVNDSVVINEVGPRDGLQSQGKTLTPRERLELIQRLVNTGLRHVEAGSFVSPKAVPQMAGTDEVFHGLPSKDQVRYAALVPNMKGYELAVAAGARVVNVVLSVTETMNYENIRRTVDESAADFERILERASAEGVAGQAYLAVAFECPFEGPVNPEVVRHYAERMSAAGAGKIIIADTIGAANPTGVKAVLEAVSRVIPLSRVACHFHDTRGLALANVLASLNAGVREFDASIGGLGGCPFSPGATGNVATEDVALLLGSMGYDTGIDPQALVPVVRAVQSLTGTELGGKSFRWLSQQYDKQQGGGSNGR</sequence>
<keyword evidence="2" id="KW-0479">Metal-binding</keyword>
<dbReference type="PANTHER" id="PTHR42738">
    <property type="entry name" value="HYDROXYMETHYLGLUTARYL-COA LYASE"/>
    <property type="match status" value="1"/>
</dbReference>
<gene>
    <name evidence="5" type="ORF">GLW01_00600</name>
</gene>
<evidence type="ECO:0000256" key="1">
    <source>
        <dbReference type="ARBA" id="ARBA00009405"/>
    </source>
</evidence>
<dbReference type="SUPFAM" id="SSF51569">
    <property type="entry name" value="Aldolase"/>
    <property type="match status" value="1"/>
</dbReference>
<name>A0A9X4Y8F0_9GAMM</name>
<organism evidence="5 6">
    <name type="scientific">Vreelandella halophila</name>
    <dbReference type="NCBI Taxonomy" id="86177"/>
    <lineage>
        <taxon>Bacteria</taxon>
        <taxon>Pseudomonadati</taxon>
        <taxon>Pseudomonadota</taxon>
        <taxon>Gammaproteobacteria</taxon>
        <taxon>Oceanospirillales</taxon>
        <taxon>Halomonadaceae</taxon>
        <taxon>Vreelandella</taxon>
    </lineage>
</organism>
<dbReference type="EC" id="4.1.3.4" evidence="5"/>
<dbReference type="PROSITE" id="PS50991">
    <property type="entry name" value="PYR_CT"/>
    <property type="match status" value="1"/>
</dbReference>
<evidence type="ECO:0000313" key="6">
    <source>
        <dbReference type="Proteomes" id="UP000460751"/>
    </source>
</evidence>
<dbReference type="GO" id="GO:0006552">
    <property type="term" value="P:L-leucine catabolic process"/>
    <property type="evidence" value="ECO:0007669"/>
    <property type="project" value="TreeGrafter"/>
</dbReference>
<dbReference type="PANTHER" id="PTHR42738:SF7">
    <property type="entry name" value="HYDROXYMETHYLGLUTARYL-COA LYASE"/>
    <property type="match status" value="1"/>
</dbReference>
<evidence type="ECO:0000259" key="4">
    <source>
        <dbReference type="PROSITE" id="PS50991"/>
    </source>
</evidence>
<dbReference type="InterPro" id="IPR013785">
    <property type="entry name" value="Aldolase_TIM"/>
</dbReference>
<dbReference type="InterPro" id="IPR000891">
    <property type="entry name" value="PYR_CT"/>
</dbReference>
<dbReference type="AlphaFoldDB" id="A0A9X4Y8F0"/>
<protein>
    <submittedName>
        <fullName evidence="5">Hydroxymethylglutaryl-CoA lyase</fullName>
        <ecNumber evidence="5">4.1.3.4</ecNumber>
    </submittedName>
</protein>
<dbReference type="GO" id="GO:0046951">
    <property type="term" value="P:ketone body biosynthetic process"/>
    <property type="evidence" value="ECO:0007669"/>
    <property type="project" value="TreeGrafter"/>
</dbReference>
<proteinExistence type="inferred from homology"/>
<comment type="caution">
    <text evidence="5">The sequence shown here is derived from an EMBL/GenBank/DDBJ whole genome shotgun (WGS) entry which is preliminary data.</text>
</comment>